<dbReference type="VEuPathDB" id="PiroplasmaDB:BOVATA_018750"/>
<dbReference type="Proteomes" id="UP000236319">
    <property type="component" value="Unassembled WGS sequence"/>
</dbReference>
<feature type="region of interest" description="Disordered" evidence="1">
    <location>
        <begin position="556"/>
        <end position="594"/>
    </location>
</feature>
<proteinExistence type="predicted"/>
<evidence type="ECO:0000256" key="1">
    <source>
        <dbReference type="SAM" id="MobiDB-lite"/>
    </source>
</evidence>
<organism evidence="3 4">
    <name type="scientific">Babesia ovata</name>
    <dbReference type="NCBI Taxonomy" id="189622"/>
    <lineage>
        <taxon>Eukaryota</taxon>
        <taxon>Sar</taxon>
        <taxon>Alveolata</taxon>
        <taxon>Apicomplexa</taxon>
        <taxon>Aconoidasida</taxon>
        <taxon>Piroplasmida</taxon>
        <taxon>Babesiidae</taxon>
        <taxon>Babesia</taxon>
    </lineage>
</organism>
<reference evidence="3 4" key="1">
    <citation type="journal article" date="2017" name="BMC Genomics">
        <title>Whole-genome assembly of Babesia ovata and comparative genomics between closely related pathogens.</title>
        <authorList>
            <person name="Yamagishi J."/>
            <person name="Asada M."/>
            <person name="Hakimi H."/>
            <person name="Tanaka T.Q."/>
            <person name="Sugimoto C."/>
            <person name="Kawazu S."/>
        </authorList>
    </citation>
    <scope>NUCLEOTIDE SEQUENCE [LARGE SCALE GENOMIC DNA]</scope>
    <source>
        <strain evidence="3 4">Miyake</strain>
    </source>
</reference>
<dbReference type="OrthoDB" id="366402at2759"/>
<feature type="region of interest" description="Disordered" evidence="1">
    <location>
        <begin position="184"/>
        <end position="208"/>
    </location>
</feature>
<evidence type="ECO:0000313" key="4">
    <source>
        <dbReference type="Proteomes" id="UP000236319"/>
    </source>
</evidence>
<dbReference type="InterPro" id="IPR008984">
    <property type="entry name" value="SMAD_FHA_dom_sf"/>
</dbReference>
<feature type="compositionally biased region" description="Acidic residues" evidence="1">
    <location>
        <begin position="190"/>
        <end position="200"/>
    </location>
</feature>
<protein>
    <submittedName>
        <fullName evidence="3">Forkhead-associated protein, putative</fullName>
    </submittedName>
</protein>
<dbReference type="InterPro" id="IPR000253">
    <property type="entry name" value="FHA_dom"/>
</dbReference>
<feature type="compositionally biased region" description="Basic residues" evidence="1">
    <location>
        <begin position="58"/>
        <end position="74"/>
    </location>
</feature>
<sequence>MSEALNQPDGLTSVSEQDSIALQTTVDVVLDSQDSDIERQESLQLPEGGLAAVVRKRRWEHRTPRRRHHQHKSQRVSSGMLDSLNLASLRRNTSTSFCSVSSTDHGTHFCSISESARSISTSEGTIPNESEAEMSRNASALAGYNSVDEGAVGVTDVTSPLATAVEGDSAPVAQMDSIHSLLSTARDELSPESDEVDAPDSQDGSAPNQAVRQLTLESLRTTSSVTSQDQGCTVVVDVRDDSGYVESDCEGYCVLSTEAPDTDQVPATELPQQATDEPPTLDISSVVDASKEPVVIEDGRYTYSPEAQLGVLRLFSHQSGNGTRQTENLPIPTRIVINKSPFVFGSDASCDVTFERDVYRHICSRHCKIVFSECNALATNLRSSGITPYQVEVVRMHAEATMFVNNVALRSRATLRNGDVLTLGPKKFGVSFTVAFRTREACVALMDQLNSLMLTPSNESRLRRQALTPTQSSGTASLPLVSAENTSRDFDLELHTNVAVFELYYGEPAIEGSLSQDWDGTPSVFSPQADWTMSQPSPSTIRSEYSILGASAFPESRASSRVATPGRDSSTRHSVILGSKGTGGQGTEAFDSPSPYRSLRRNMESCKIVHTDLNSQDYDDDSLTGKLLLSTYTTGLNPDNVDAAEKRPPTNKTRVDYESEMRLNAAKVAKLRSFNRTSVPIVVDSSRSLSSDDESQCLTVAKLRFLGTISATYQTTLQELMPSIDGMLQSYMDQSPTAAMSSLSDYEFLLKRCGESISKENYQHNWVFQLDFFDRDDPLFRRAVYASLRRNEPDKQRLRASVTAAIEQLKRSRVLYIQMRVI</sequence>
<evidence type="ECO:0000259" key="2">
    <source>
        <dbReference type="Pfam" id="PF00498"/>
    </source>
</evidence>
<name>A0A2H6KBL3_9APIC</name>
<evidence type="ECO:0000313" key="3">
    <source>
        <dbReference type="EMBL" id="GBE60382.1"/>
    </source>
</evidence>
<feature type="region of interest" description="Disordered" evidence="1">
    <location>
        <begin position="58"/>
        <end position="77"/>
    </location>
</feature>
<gene>
    <name evidence="3" type="ORF">BOVATA_018750</name>
</gene>
<dbReference type="GeneID" id="39874152"/>
<dbReference type="EMBL" id="BDSA01000002">
    <property type="protein sequence ID" value="GBE60382.1"/>
    <property type="molecule type" value="Genomic_DNA"/>
</dbReference>
<dbReference type="RefSeq" id="XP_028866625.1">
    <property type="nucleotide sequence ID" value="XM_029010792.1"/>
</dbReference>
<dbReference type="CDD" id="cd00060">
    <property type="entry name" value="FHA"/>
    <property type="match status" value="1"/>
</dbReference>
<feature type="domain" description="FHA" evidence="2">
    <location>
        <begin position="343"/>
        <end position="424"/>
    </location>
</feature>
<keyword evidence="4" id="KW-1185">Reference proteome</keyword>
<dbReference type="SUPFAM" id="SSF49879">
    <property type="entry name" value="SMAD/FHA domain"/>
    <property type="match status" value="1"/>
</dbReference>
<dbReference type="AlphaFoldDB" id="A0A2H6KBL3"/>
<accession>A0A2H6KBL3</accession>
<comment type="caution">
    <text evidence="3">The sequence shown here is derived from an EMBL/GenBank/DDBJ whole genome shotgun (WGS) entry which is preliminary data.</text>
</comment>
<dbReference type="Gene3D" id="2.60.200.20">
    <property type="match status" value="1"/>
</dbReference>
<dbReference type="Pfam" id="PF00498">
    <property type="entry name" value="FHA"/>
    <property type="match status" value="1"/>
</dbReference>